<keyword evidence="2" id="KW-1185">Reference proteome</keyword>
<evidence type="ECO:0008006" key="3">
    <source>
        <dbReference type="Google" id="ProtNLM"/>
    </source>
</evidence>
<proteinExistence type="predicted"/>
<dbReference type="EMBL" id="CP014525">
    <property type="protein sequence ID" value="AMW34444.1"/>
    <property type="molecule type" value="Genomic_DNA"/>
</dbReference>
<name>A0A143DCI3_9PROT</name>
<dbReference type="STRING" id="1549855.AY555_03735"/>
<dbReference type="GeneID" id="53316259"/>
<dbReference type="InterPro" id="IPR045502">
    <property type="entry name" value="DUF6489"/>
</dbReference>
<dbReference type="AlphaFoldDB" id="A0A143DCI3"/>
<dbReference type="Proteomes" id="UP000076066">
    <property type="component" value="Chromosome"/>
</dbReference>
<accession>A0A143DCI3</accession>
<evidence type="ECO:0000313" key="2">
    <source>
        <dbReference type="Proteomes" id="UP000076066"/>
    </source>
</evidence>
<organism evidence="1 2">
    <name type="scientific">Haematospirillum jordaniae</name>
    <dbReference type="NCBI Taxonomy" id="1549855"/>
    <lineage>
        <taxon>Bacteria</taxon>
        <taxon>Pseudomonadati</taxon>
        <taxon>Pseudomonadota</taxon>
        <taxon>Alphaproteobacteria</taxon>
        <taxon>Rhodospirillales</taxon>
        <taxon>Novispirillaceae</taxon>
        <taxon>Haematospirillum</taxon>
    </lineage>
</organism>
<protein>
    <recommendedName>
        <fullName evidence="3">Ribosomal protein S1</fullName>
    </recommendedName>
</protein>
<gene>
    <name evidence="1" type="ORF">AY555_03735</name>
</gene>
<dbReference type="RefSeq" id="WP_066133642.1">
    <property type="nucleotide sequence ID" value="NZ_CP014525.1"/>
</dbReference>
<dbReference type="OrthoDB" id="5740990at2"/>
<dbReference type="KEGG" id="hjo:AY555_03735"/>
<sequence>MKIEIDIDCTPEEARTFLGLPDVRPMQDALLAEIHKQMMNQLQAIDPDTLMKSWLPAQVQGLEQMQKFFWSHFTGDDKSGNRGP</sequence>
<dbReference type="Pfam" id="PF20099">
    <property type="entry name" value="DUF6489"/>
    <property type="match status" value="1"/>
</dbReference>
<evidence type="ECO:0000313" key="1">
    <source>
        <dbReference type="EMBL" id="AMW34444.1"/>
    </source>
</evidence>
<reference evidence="1 2" key="1">
    <citation type="submission" date="2016-02" db="EMBL/GenBank/DDBJ databases">
        <title>Complete Genome of H5569, the type strain of the newly described species Haematospirillium jordaniae.</title>
        <authorList>
            <person name="Nicholson A.C."/>
            <person name="Humrighouse B.W."/>
            <person name="Loparov V."/>
            <person name="McQuiston J.R."/>
        </authorList>
    </citation>
    <scope>NUCLEOTIDE SEQUENCE [LARGE SCALE GENOMIC DNA]</scope>
    <source>
        <strain evidence="1 2">H5569</strain>
    </source>
</reference>